<name>A0A1H4KKJ9_9MICO</name>
<sequence>MRRTAVVTMALTLMIGLAGCDTYCPAIGWVNSLRVDTSAIDGVTDLQFCIDEECSPRAHETQPTGSVATMFSAHQDGDDWTLNLDMTAPESVVIRVFAADGALLRESEHRIDWTPPTGQCGGATTAPPIVLVG</sequence>
<dbReference type="PROSITE" id="PS51257">
    <property type="entry name" value="PROKAR_LIPOPROTEIN"/>
    <property type="match status" value="1"/>
</dbReference>
<evidence type="ECO:0000313" key="3">
    <source>
        <dbReference type="Proteomes" id="UP000183750"/>
    </source>
</evidence>
<feature type="signal peptide" evidence="1">
    <location>
        <begin position="1"/>
        <end position="20"/>
    </location>
</feature>
<organism evidence="2 3">
    <name type="scientific">Microbacterium hydrocarbonoxydans</name>
    <dbReference type="NCBI Taxonomy" id="273678"/>
    <lineage>
        <taxon>Bacteria</taxon>
        <taxon>Bacillati</taxon>
        <taxon>Actinomycetota</taxon>
        <taxon>Actinomycetes</taxon>
        <taxon>Micrococcales</taxon>
        <taxon>Microbacteriaceae</taxon>
        <taxon>Microbacterium</taxon>
    </lineage>
</organism>
<evidence type="ECO:0000256" key="1">
    <source>
        <dbReference type="SAM" id="SignalP"/>
    </source>
</evidence>
<evidence type="ECO:0000313" key="2">
    <source>
        <dbReference type="EMBL" id="SEB58625.1"/>
    </source>
</evidence>
<dbReference type="OrthoDB" id="5147046at2"/>
<dbReference type="RefSeq" id="WP_060927881.1">
    <property type="nucleotide sequence ID" value="NZ_FNSQ01000005.1"/>
</dbReference>
<keyword evidence="1" id="KW-0732">Signal</keyword>
<keyword evidence="3" id="KW-1185">Reference proteome</keyword>
<protein>
    <recommendedName>
        <fullName evidence="4">Secreted protein</fullName>
    </recommendedName>
</protein>
<dbReference type="EMBL" id="FNSQ01000005">
    <property type="protein sequence ID" value="SEB58625.1"/>
    <property type="molecule type" value="Genomic_DNA"/>
</dbReference>
<reference evidence="3" key="1">
    <citation type="submission" date="2016-10" db="EMBL/GenBank/DDBJ databases">
        <authorList>
            <person name="Varghese N."/>
            <person name="Submissions S."/>
        </authorList>
    </citation>
    <scope>NUCLEOTIDE SEQUENCE [LARGE SCALE GENOMIC DNA]</scope>
    <source>
        <strain evidence="3">DSM 16089</strain>
    </source>
</reference>
<dbReference type="AlphaFoldDB" id="A0A1H4KKJ9"/>
<accession>A0A1H4KKJ9</accession>
<gene>
    <name evidence="2" type="ORF">SAMN04489807_1446</name>
</gene>
<feature type="chain" id="PRO_5010364138" description="Secreted protein" evidence="1">
    <location>
        <begin position="21"/>
        <end position="133"/>
    </location>
</feature>
<evidence type="ECO:0008006" key="4">
    <source>
        <dbReference type="Google" id="ProtNLM"/>
    </source>
</evidence>
<dbReference type="Proteomes" id="UP000183750">
    <property type="component" value="Unassembled WGS sequence"/>
</dbReference>
<proteinExistence type="predicted"/>